<evidence type="ECO:0000313" key="2">
    <source>
        <dbReference type="EMBL" id="MDT0331368.1"/>
    </source>
</evidence>
<feature type="compositionally biased region" description="Acidic residues" evidence="1">
    <location>
        <begin position="330"/>
        <end position="341"/>
    </location>
</feature>
<evidence type="ECO:0000256" key="1">
    <source>
        <dbReference type="SAM" id="MobiDB-lite"/>
    </source>
</evidence>
<feature type="compositionally biased region" description="Low complexity" evidence="1">
    <location>
        <begin position="223"/>
        <end position="242"/>
    </location>
</feature>
<feature type="compositionally biased region" description="Basic and acidic residues" evidence="1">
    <location>
        <begin position="352"/>
        <end position="363"/>
    </location>
</feature>
<accession>A0ABU2MF88</accession>
<sequence length="363" mass="37835">MGLNQWADDRADDERSDGDRSAPRHGRAALLRLASWFEEAGQERADALAGAAYALYPARHLKGRVDDGVAATTAWWQAEPDRSTVIERPGTRPPEPVRDHRAQQSRLRDAAESSAHWRRTGAAQVRALLSRPTGPRAHLDLSGAGMEVLMELLTAALGSGDAGRRPTSAGDLEFSLRLHVVSAPGSEVVIQGEGGELTLEGLRLCVTPYEQHEPDPSLFAPRTGTAPSASSGTPAALAAPAPAVLPTPSGPSAPSEAPEEDASAPSAAPETDAPAPSAVSATAARGSGPTAPDTTPAEEAPSDARARPGEQAPPPGAPVVDPPTPPVPVTEDEDDTTDDTDPDTRTTGPIDLGRDRPWTRTWG</sequence>
<feature type="region of interest" description="Disordered" evidence="1">
    <location>
        <begin position="1"/>
        <end position="25"/>
    </location>
</feature>
<protein>
    <submittedName>
        <fullName evidence="2">DUF2397 family protein</fullName>
    </submittedName>
</protein>
<name>A0ABU2MF88_9ACTN</name>
<feature type="compositionally biased region" description="Low complexity" evidence="1">
    <location>
        <begin position="263"/>
        <end position="284"/>
    </location>
</feature>
<feature type="compositionally biased region" description="Basic and acidic residues" evidence="1">
    <location>
        <begin position="7"/>
        <end position="22"/>
    </location>
</feature>
<keyword evidence="3" id="KW-1185">Reference proteome</keyword>
<feature type="compositionally biased region" description="Pro residues" evidence="1">
    <location>
        <begin position="311"/>
        <end position="328"/>
    </location>
</feature>
<evidence type="ECO:0000313" key="3">
    <source>
        <dbReference type="Proteomes" id="UP001183390"/>
    </source>
</evidence>
<comment type="caution">
    <text evidence="2">The sequence shown here is derived from an EMBL/GenBank/DDBJ whole genome shotgun (WGS) entry which is preliminary data.</text>
</comment>
<dbReference type="Proteomes" id="UP001183390">
    <property type="component" value="Unassembled WGS sequence"/>
</dbReference>
<dbReference type="RefSeq" id="WP_311513889.1">
    <property type="nucleotide sequence ID" value="NZ_JAVREP010000022.1"/>
</dbReference>
<reference evidence="3" key="1">
    <citation type="submission" date="2023-07" db="EMBL/GenBank/DDBJ databases">
        <title>30 novel species of actinomycetes from the DSMZ collection.</title>
        <authorList>
            <person name="Nouioui I."/>
        </authorList>
    </citation>
    <scope>NUCLEOTIDE SEQUENCE [LARGE SCALE GENOMIC DNA]</scope>
    <source>
        <strain evidence="3">DSM 44743</strain>
    </source>
</reference>
<proteinExistence type="predicted"/>
<dbReference type="EMBL" id="JAVREP010000022">
    <property type="protein sequence ID" value="MDT0331368.1"/>
    <property type="molecule type" value="Genomic_DNA"/>
</dbReference>
<organism evidence="2 3">
    <name type="scientific">Nocardiopsis lambiniae</name>
    <dbReference type="NCBI Taxonomy" id="3075539"/>
    <lineage>
        <taxon>Bacteria</taxon>
        <taxon>Bacillati</taxon>
        <taxon>Actinomycetota</taxon>
        <taxon>Actinomycetes</taxon>
        <taxon>Streptosporangiales</taxon>
        <taxon>Nocardiopsidaceae</taxon>
        <taxon>Nocardiopsis</taxon>
    </lineage>
</organism>
<feature type="region of interest" description="Disordered" evidence="1">
    <location>
        <begin position="213"/>
        <end position="363"/>
    </location>
</feature>
<gene>
    <name evidence="2" type="ORF">RM479_23385</name>
</gene>
<dbReference type="InterPro" id="IPR013493">
    <property type="entry name" value="CHP02677"/>
</dbReference>
<dbReference type="Pfam" id="PF09660">
    <property type="entry name" value="DUF2397"/>
    <property type="match status" value="1"/>
</dbReference>